<organism evidence="3 4">
    <name type="scientific">Pythium oligandrum</name>
    <name type="common">Mycoparasitic fungus</name>
    <dbReference type="NCBI Taxonomy" id="41045"/>
    <lineage>
        <taxon>Eukaryota</taxon>
        <taxon>Sar</taxon>
        <taxon>Stramenopiles</taxon>
        <taxon>Oomycota</taxon>
        <taxon>Peronosporomycetes</taxon>
        <taxon>Pythiales</taxon>
        <taxon>Pythiaceae</taxon>
        <taxon>Pythium</taxon>
    </lineage>
</organism>
<dbReference type="GO" id="GO:1990112">
    <property type="term" value="C:RQC complex"/>
    <property type="evidence" value="ECO:0007669"/>
    <property type="project" value="TreeGrafter"/>
</dbReference>
<sequence length="845" mass="95025">MRSGQEAMKLEVQTMSPAPGRGVKKDAESPQTSPIPNKSWRQQAASCMEQHPALRKMWAEPDWASFKIRSKNYLHDKIKINTEEPLFELVWFDLFSGEEKDLLHICQNKKSFAQKAIAKYGSHVPQLFVVTLLVPGSPVVALVQYFALKPEMAKSSCEANQLWKNFLEGDDGFRKSRLKLIPSIPEGPWVIKKSVGNKPVILGHAIQLHFYRTDNYLEVSARQAKRLGKLASKPAVDDVVESEEEEELEEKRPANVGFAFLVDSDSDSDEDSDKEESDEEEVNASDDDEEEEQEEVKKPVAPVASNKSRKKAKKRDKKQGKDGDDVLPDGDDDELLDALAAQAGNLNVDQATSARNQTENSLFSVHLGVINADKEMARIFGVREVRENSGGRRVDPRNAARKTTKKVFMVTPHDEWPRPPTFVGGGIRWTRANKPAGPSWNSLGQYFEITWSMAYKKAQEEFEVLQQTHDPNLIAHFLRRYPFHIDALLQMSEVFQHHGQMDHASDCIKRCMYVMELAWADQFDVTKGNCRMNIHTEHNDGFFKALFLLMKQVGRRGCMRSAFETAKLLLGLDPQGDPMNVLLAIDYYAVSARQYQFILDLVASQTEAVDRFSKDEASKKPTSKKTSMSVDEGIAALPNLQFSLALSHHFLNNDQEAKEALARALLRFPTVLKPLLDKIAVNSSSGTWQSVLGSRIFANARSLDENGALQHVLDIYVQRNFSIWKVNEVQSFLLRGAQHAIASPTFSSAYQQVLELPPSLLKYKRSYPGDYSDEITTLPPDHPMLRPPELPNLNDLNEEQLAQLAELQAQAEAGNLPADANPLLLFLQTLLPWNRVQGANPPAPE</sequence>
<dbReference type="PANTHER" id="PTHR22684">
    <property type="entry name" value="NULP1-RELATED"/>
    <property type="match status" value="1"/>
</dbReference>
<dbReference type="InterPro" id="IPR009769">
    <property type="entry name" value="EDR2_C"/>
</dbReference>
<accession>A0A8K1CPS3</accession>
<evidence type="ECO:0000259" key="2">
    <source>
        <dbReference type="Pfam" id="PF07059"/>
    </source>
</evidence>
<feature type="region of interest" description="Disordered" evidence="1">
    <location>
        <begin position="1"/>
        <end position="39"/>
    </location>
</feature>
<dbReference type="Proteomes" id="UP000794436">
    <property type="component" value="Unassembled WGS sequence"/>
</dbReference>
<evidence type="ECO:0000313" key="4">
    <source>
        <dbReference type="Proteomes" id="UP000794436"/>
    </source>
</evidence>
<dbReference type="Pfam" id="PF04910">
    <property type="entry name" value="Tcf25"/>
    <property type="match status" value="1"/>
</dbReference>
<feature type="compositionally biased region" description="Acidic residues" evidence="1">
    <location>
        <begin position="238"/>
        <end position="248"/>
    </location>
</feature>
<reference evidence="3" key="1">
    <citation type="submission" date="2019-03" db="EMBL/GenBank/DDBJ databases">
        <title>Long read genome sequence of the mycoparasitic Pythium oligandrum ATCC 38472 isolated from sugarbeet rhizosphere.</title>
        <authorList>
            <person name="Gaulin E."/>
        </authorList>
    </citation>
    <scope>NUCLEOTIDE SEQUENCE</scope>
    <source>
        <strain evidence="3">ATCC 38472_TT</strain>
    </source>
</reference>
<dbReference type="EMBL" id="SPLM01000036">
    <property type="protein sequence ID" value="TMW66402.1"/>
    <property type="molecule type" value="Genomic_DNA"/>
</dbReference>
<evidence type="ECO:0000256" key="1">
    <source>
        <dbReference type="SAM" id="MobiDB-lite"/>
    </source>
</evidence>
<feature type="compositionally biased region" description="Polar residues" evidence="1">
    <location>
        <begin position="29"/>
        <end position="39"/>
    </location>
</feature>
<feature type="region of interest" description="Disordered" evidence="1">
    <location>
        <begin position="232"/>
        <end position="332"/>
    </location>
</feature>
<feature type="compositionally biased region" description="Basic residues" evidence="1">
    <location>
        <begin position="307"/>
        <end position="318"/>
    </location>
</feature>
<dbReference type="OrthoDB" id="205993at2759"/>
<feature type="compositionally biased region" description="Acidic residues" evidence="1">
    <location>
        <begin position="264"/>
        <end position="294"/>
    </location>
</feature>
<gene>
    <name evidence="3" type="ORF">Poli38472_004167</name>
</gene>
<dbReference type="AlphaFoldDB" id="A0A8K1CPS3"/>
<dbReference type="Pfam" id="PF07059">
    <property type="entry name" value="EDR2_C"/>
    <property type="match status" value="1"/>
</dbReference>
<name>A0A8K1CPS3_PYTOL</name>
<proteinExistence type="predicted"/>
<dbReference type="InterPro" id="IPR006994">
    <property type="entry name" value="TCF25/Rqc1"/>
</dbReference>
<keyword evidence="4" id="KW-1185">Reference proteome</keyword>
<dbReference type="PANTHER" id="PTHR22684:SF0">
    <property type="entry name" value="RIBOSOME QUALITY CONTROL COMPLEX SUBUNIT TCF25"/>
    <property type="match status" value="1"/>
</dbReference>
<comment type="caution">
    <text evidence="3">The sequence shown here is derived from an EMBL/GenBank/DDBJ whole genome shotgun (WGS) entry which is preliminary data.</text>
</comment>
<feature type="domain" description="Protein ENHANCED DISEASE RESISTANCE 2 C-terminal" evidence="2">
    <location>
        <begin position="58"/>
        <end position="220"/>
    </location>
</feature>
<evidence type="ECO:0000313" key="3">
    <source>
        <dbReference type="EMBL" id="TMW66402.1"/>
    </source>
</evidence>
<protein>
    <recommendedName>
        <fullName evidence="2">Protein ENHANCED DISEASE RESISTANCE 2 C-terminal domain-containing protein</fullName>
    </recommendedName>
</protein>